<sequence>MTKKDYAGLAANILMLVGGAENISFCEHCMTRLRFNVKDRSLVRDEELNELDGTNGRLWVGEQLQIIIGTAVNGVYDEVCKQGNFIASDAINENLDVPKKKKNIKDVFKNILTTMTECIVPCLGAFIAMGMFAAITSIIGPTCLNLVSTKSSIYNYLTIAQNAITFFAPVLIAYTSSKKFGCSPIFALVLICIQLSSDWMTGVSEGTLNIFGAAPMAITLNTQIIPVIIEIWLLSKIEKILNRFIPDMFKFVFVGILELLICLPICLYVITPLGTSLGYVIASPIQMLESVSPVLVAFIVSGLYELFVAFGLHQALGAIFVMDLFTAGVNYSLLPAQFASQFLIVAVTDLAISFKSKNKKTKLTCRECAISAIVGGVMEPSIFGIYMKNFKLMLAPCLGMAIAGGIHRMLNVGVYALSSSNFIGWTALLSGGVNNLVRSFPGTIVGCIVAFVVTFILYGEKNLENS</sequence>
<keyword evidence="2" id="KW-0813">Transport</keyword>
<feature type="transmembrane region" description="Helical" evidence="12">
    <location>
        <begin position="153"/>
        <end position="173"/>
    </location>
</feature>
<evidence type="ECO:0000256" key="12">
    <source>
        <dbReference type="SAM" id="Phobius"/>
    </source>
</evidence>
<evidence type="ECO:0000313" key="16">
    <source>
        <dbReference type="Proteomes" id="UP000240974"/>
    </source>
</evidence>
<evidence type="ECO:0000259" key="13">
    <source>
        <dbReference type="PROSITE" id="PS51098"/>
    </source>
</evidence>
<gene>
    <name evidence="15" type="ORF">C7U54_05605</name>
</gene>
<feature type="transmembrane region" description="Helical" evidence="12">
    <location>
        <begin position="276"/>
        <end position="299"/>
    </location>
</feature>
<feature type="transmembrane region" description="Helical" evidence="12">
    <location>
        <begin position="306"/>
        <end position="327"/>
    </location>
</feature>
<feature type="transmembrane region" description="Helical" evidence="12">
    <location>
        <begin position="333"/>
        <end position="352"/>
    </location>
</feature>
<evidence type="ECO:0000256" key="11">
    <source>
        <dbReference type="PROSITE-ProRule" id="PRU00421"/>
    </source>
</evidence>
<evidence type="ECO:0000256" key="10">
    <source>
        <dbReference type="ARBA" id="ARBA00023136"/>
    </source>
</evidence>
<keyword evidence="4" id="KW-0762">Sugar transport</keyword>
<evidence type="ECO:0000259" key="14">
    <source>
        <dbReference type="PROSITE" id="PS51103"/>
    </source>
</evidence>
<dbReference type="Proteomes" id="UP000240974">
    <property type="component" value="Unassembled WGS sequence"/>
</dbReference>
<dbReference type="SUPFAM" id="SSF55604">
    <property type="entry name" value="Glucose permease domain IIB"/>
    <property type="match status" value="1"/>
</dbReference>
<keyword evidence="3" id="KW-1003">Cell membrane</keyword>
<dbReference type="PANTHER" id="PTHR30175:SF1">
    <property type="entry name" value="PTS SYSTEM ARBUTIN-, CELLOBIOSE-, AND SALICIN-SPECIFIC EIIBC COMPONENT-RELATED"/>
    <property type="match status" value="1"/>
</dbReference>
<dbReference type="GO" id="GO:0008982">
    <property type="term" value="F:protein-N(PI)-phosphohistidine-sugar phosphotransferase activity"/>
    <property type="evidence" value="ECO:0007669"/>
    <property type="project" value="InterPro"/>
</dbReference>
<name>A0A2T3G4G0_9FIRM</name>
<evidence type="ECO:0000256" key="1">
    <source>
        <dbReference type="ARBA" id="ARBA00004651"/>
    </source>
</evidence>
<evidence type="ECO:0000313" key="15">
    <source>
        <dbReference type="EMBL" id="PST42426.1"/>
    </source>
</evidence>
<keyword evidence="10 12" id="KW-0472">Membrane</keyword>
<dbReference type="GO" id="GO:0005886">
    <property type="term" value="C:plasma membrane"/>
    <property type="evidence" value="ECO:0007669"/>
    <property type="project" value="UniProtKB-SubCell"/>
</dbReference>
<evidence type="ECO:0000256" key="5">
    <source>
        <dbReference type="ARBA" id="ARBA00022679"/>
    </source>
</evidence>
<evidence type="ECO:0000256" key="8">
    <source>
        <dbReference type="ARBA" id="ARBA00022777"/>
    </source>
</evidence>
<feature type="transmembrane region" description="Helical" evidence="12">
    <location>
        <begin position="180"/>
        <end position="197"/>
    </location>
</feature>
<feature type="domain" description="PTS EIIC type-1" evidence="14">
    <location>
        <begin position="120"/>
        <end position="466"/>
    </location>
</feature>
<dbReference type="PROSITE" id="PS01035">
    <property type="entry name" value="PTS_EIIB_TYPE_1_CYS"/>
    <property type="match status" value="1"/>
</dbReference>
<keyword evidence="16" id="KW-1185">Reference proteome</keyword>
<organism evidence="15 16">
    <name type="scientific">Faecalibacillus intestinalis</name>
    <dbReference type="NCBI Taxonomy" id="1982626"/>
    <lineage>
        <taxon>Bacteria</taxon>
        <taxon>Bacillati</taxon>
        <taxon>Bacillota</taxon>
        <taxon>Erysipelotrichia</taxon>
        <taxon>Erysipelotrichales</taxon>
        <taxon>Coprobacillaceae</taxon>
        <taxon>Faecalibacillus</taxon>
    </lineage>
</organism>
<keyword evidence="9 12" id="KW-1133">Transmembrane helix</keyword>
<feature type="domain" description="PTS EIIB type-1" evidence="13">
    <location>
        <begin position="7"/>
        <end position="89"/>
    </location>
</feature>
<dbReference type="GO" id="GO:0016301">
    <property type="term" value="F:kinase activity"/>
    <property type="evidence" value="ECO:0007669"/>
    <property type="project" value="UniProtKB-KW"/>
</dbReference>
<comment type="subcellular location">
    <subcellularLocation>
        <location evidence="1">Cell membrane</location>
        <topology evidence="1">Multi-pass membrane protein</topology>
    </subcellularLocation>
</comment>
<dbReference type="InterPro" id="IPR013013">
    <property type="entry name" value="PTS_EIIC_1"/>
</dbReference>
<proteinExistence type="predicted"/>
<dbReference type="PROSITE" id="PS51103">
    <property type="entry name" value="PTS_EIIC_TYPE_1"/>
    <property type="match status" value="1"/>
</dbReference>
<dbReference type="Pfam" id="PF02378">
    <property type="entry name" value="PTS_EIIC"/>
    <property type="match status" value="1"/>
</dbReference>
<dbReference type="Gene3D" id="3.30.1360.60">
    <property type="entry name" value="Glucose permease domain IIB"/>
    <property type="match status" value="1"/>
</dbReference>
<feature type="active site" description="Phosphocysteine intermediate; for EIIB activity" evidence="11">
    <location>
        <position position="29"/>
    </location>
</feature>
<dbReference type="PROSITE" id="PS51098">
    <property type="entry name" value="PTS_EIIB_TYPE_1"/>
    <property type="match status" value="1"/>
</dbReference>
<feature type="transmembrane region" description="Helical" evidence="12">
    <location>
        <begin position="118"/>
        <end position="141"/>
    </location>
</feature>
<feature type="transmembrane region" description="Helical" evidence="12">
    <location>
        <begin position="436"/>
        <end position="458"/>
    </location>
</feature>
<dbReference type="GO" id="GO:0090589">
    <property type="term" value="F:protein-phosphocysteine-trehalose phosphotransferase system transporter activity"/>
    <property type="evidence" value="ECO:0007669"/>
    <property type="project" value="TreeGrafter"/>
</dbReference>
<reference evidence="15 16" key="1">
    <citation type="journal article" date="2019" name="Int. J. Syst. Evol. Microbiol.">
        <title>Faecalibacillus intestinalis gen. nov., sp. nov. and Faecalibacillus faecis sp. nov., isolated from human faeces.</title>
        <authorList>
            <person name="Seo B."/>
            <person name="Jeon K."/>
            <person name="Baek I."/>
            <person name="Lee Y.M."/>
            <person name="Baek K."/>
            <person name="Ko G."/>
        </authorList>
    </citation>
    <scope>NUCLEOTIDE SEQUENCE [LARGE SCALE GENOMIC DNA]</scope>
    <source>
        <strain evidence="15 16">SNUG30099</strain>
    </source>
</reference>
<accession>A0A2T3G4G0</accession>
<comment type="caution">
    <text evidence="15">The sequence shown here is derived from an EMBL/GenBank/DDBJ whole genome shotgun (WGS) entry which is preliminary data.</text>
</comment>
<dbReference type="InterPro" id="IPR001996">
    <property type="entry name" value="PTS_IIB_1"/>
</dbReference>
<dbReference type="InterPro" id="IPR050558">
    <property type="entry name" value="PTS_Sugar-Specific_Components"/>
</dbReference>
<feature type="transmembrane region" description="Helical" evidence="12">
    <location>
        <begin position="247"/>
        <end position="270"/>
    </location>
</feature>
<evidence type="ECO:0000256" key="7">
    <source>
        <dbReference type="ARBA" id="ARBA00022692"/>
    </source>
</evidence>
<dbReference type="RefSeq" id="WP_107029588.1">
    <property type="nucleotide sequence ID" value="NZ_JAQFAE010000009.1"/>
</dbReference>
<evidence type="ECO:0000256" key="9">
    <source>
        <dbReference type="ARBA" id="ARBA00022989"/>
    </source>
</evidence>
<evidence type="ECO:0000256" key="2">
    <source>
        <dbReference type="ARBA" id="ARBA00022448"/>
    </source>
</evidence>
<dbReference type="EMBL" id="PYLQ01000005">
    <property type="protein sequence ID" value="PST42426.1"/>
    <property type="molecule type" value="Genomic_DNA"/>
</dbReference>
<dbReference type="InterPro" id="IPR018113">
    <property type="entry name" value="PTrfase_EIIB_Cys"/>
</dbReference>
<feature type="transmembrane region" description="Helical" evidence="12">
    <location>
        <begin position="209"/>
        <end position="235"/>
    </location>
</feature>
<protein>
    <submittedName>
        <fullName evidence="15">Uncharacterized protein</fullName>
    </submittedName>
</protein>
<dbReference type="InterPro" id="IPR036878">
    <property type="entry name" value="Glu_permease_IIB"/>
</dbReference>
<keyword evidence="5" id="KW-0808">Transferase</keyword>
<dbReference type="PANTHER" id="PTHR30175">
    <property type="entry name" value="PHOSPHOTRANSFERASE SYSTEM TRANSPORT PROTEIN"/>
    <property type="match status" value="1"/>
</dbReference>
<keyword evidence="6" id="KW-0598">Phosphotransferase system</keyword>
<keyword evidence="8" id="KW-0418">Kinase</keyword>
<dbReference type="GO" id="GO:0015771">
    <property type="term" value="P:trehalose transport"/>
    <property type="evidence" value="ECO:0007669"/>
    <property type="project" value="TreeGrafter"/>
</dbReference>
<dbReference type="FunFam" id="3.30.1360.60:FF:000001">
    <property type="entry name" value="PTS system glucose-specific IIBC component PtsG"/>
    <property type="match status" value="1"/>
</dbReference>
<evidence type="ECO:0000256" key="6">
    <source>
        <dbReference type="ARBA" id="ARBA00022683"/>
    </source>
</evidence>
<dbReference type="CDD" id="cd00212">
    <property type="entry name" value="PTS_IIB_glc"/>
    <property type="match status" value="1"/>
</dbReference>
<evidence type="ECO:0000256" key="4">
    <source>
        <dbReference type="ARBA" id="ARBA00022597"/>
    </source>
</evidence>
<dbReference type="InterPro" id="IPR003352">
    <property type="entry name" value="PTS_EIIC"/>
</dbReference>
<dbReference type="Pfam" id="PF00367">
    <property type="entry name" value="PTS_EIIB"/>
    <property type="match status" value="1"/>
</dbReference>
<dbReference type="AlphaFoldDB" id="A0A2T3G4G0"/>
<evidence type="ECO:0000256" key="3">
    <source>
        <dbReference type="ARBA" id="ARBA00022475"/>
    </source>
</evidence>
<keyword evidence="7 12" id="KW-0812">Transmembrane</keyword>
<dbReference type="GO" id="GO:0009401">
    <property type="term" value="P:phosphoenolpyruvate-dependent sugar phosphotransferase system"/>
    <property type="evidence" value="ECO:0007669"/>
    <property type="project" value="UniProtKB-KW"/>
</dbReference>